<feature type="compositionally biased region" description="Acidic residues" evidence="5">
    <location>
        <begin position="176"/>
        <end position="193"/>
    </location>
</feature>
<dbReference type="VEuPathDB" id="VectorBase:SSCA004538"/>
<accession>A0A131ZZG5</accession>
<sequence>MVVVMPKVSSKRVFTNVSRQFFLRSIRETFQCWPAFQVAIQNGMGGNDAKQKIEWFCENIVELFAMNPTLDLNDLTDYVSEVLDEEFNTIIGDGSLDMVCANIYTFEKHIVQNDYEFVIGKLELIKQNYDETLPSSTVVTESGEDVTQSRIVCPSSTVTDFNDEMSDSTNINQQNDNDDQNPMEISNDVDGEPSETNAENNDSEWTVVRRKK</sequence>
<dbReference type="Pfam" id="PF10273">
    <property type="entry name" value="WGG"/>
    <property type="match status" value="1"/>
</dbReference>
<dbReference type="EMBL" id="JXLN01006589">
    <property type="protein sequence ID" value="KPM03899.1"/>
    <property type="molecule type" value="Genomic_DNA"/>
</dbReference>
<evidence type="ECO:0000256" key="4">
    <source>
        <dbReference type="ARBA" id="ARBA00022552"/>
    </source>
</evidence>
<proteinExistence type="inferred from homology"/>
<dbReference type="InterPro" id="IPR019398">
    <property type="entry name" value="Pre-rRNA_process_TSR2"/>
</dbReference>
<evidence type="ECO:0000256" key="5">
    <source>
        <dbReference type="SAM" id="MobiDB-lite"/>
    </source>
</evidence>
<feature type="compositionally biased region" description="Polar residues" evidence="5">
    <location>
        <begin position="194"/>
        <end position="204"/>
    </location>
</feature>
<feature type="region of interest" description="Disordered" evidence="5">
    <location>
        <begin position="159"/>
        <end position="212"/>
    </location>
</feature>
<evidence type="ECO:0000256" key="3">
    <source>
        <dbReference type="ARBA" id="ARBA00017551"/>
    </source>
</evidence>
<dbReference type="AlphaFoldDB" id="A0A131ZZG5"/>
<evidence type="ECO:0000256" key="2">
    <source>
        <dbReference type="ARBA" id="ARBA00006524"/>
    </source>
</evidence>
<organism evidence="6 7">
    <name type="scientific">Sarcoptes scabiei</name>
    <name type="common">Itch mite</name>
    <name type="synonym">Acarus scabiei</name>
    <dbReference type="NCBI Taxonomy" id="52283"/>
    <lineage>
        <taxon>Eukaryota</taxon>
        <taxon>Metazoa</taxon>
        <taxon>Ecdysozoa</taxon>
        <taxon>Arthropoda</taxon>
        <taxon>Chelicerata</taxon>
        <taxon>Arachnida</taxon>
        <taxon>Acari</taxon>
        <taxon>Acariformes</taxon>
        <taxon>Sarcoptiformes</taxon>
        <taxon>Astigmata</taxon>
        <taxon>Psoroptidia</taxon>
        <taxon>Sarcoptoidea</taxon>
        <taxon>Sarcoptidae</taxon>
        <taxon>Sarcoptinae</taxon>
        <taxon>Sarcoptes</taxon>
    </lineage>
</organism>
<comment type="similarity">
    <text evidence="2">Belongs to the TSR2 family.</text>
</comment>
<evidence type="ECO:0000313" key="6">
    <source>
        <dbReference type="EMBL" id="KPM03899.1"/>
    </source>
</evidence>
<reference evidence="6 7" key="1">
    <citation type="journal article" date="2015" name="Parasit. Vectors">
        <title>Draft genome of the scabies mite.</title>
        <authorList>
            <person name="Rider S.D.Jr."/>
            <person name="Morgan M.S."/>
            <person name="Arlian L.G."/>
        </authorList>
    </citation>
    <scope>NUCLEOTIDE SEQUENCE [LARGE SCALE GENOMIC DNA]</scope>
    <source>
        <strain evidence="6">Arlian Lab</strain>
    </source>
</reference>
<dbReference type="PANTHER" id="PTHR21250">
    <property type="entry name" value="PRE-RRNA-PROCESSING PROTEIN TSR2 HOMOLOG"/>
    <property type="match status" value="1"/>
</dbReference>
<protein>
    <recommendedName>
        <fullName evidence="3">Pre-rRNA-processing protein TSR2 homolog</fullName>
    </recommendedName>
</protein>
<dbReference type="GO" id="GO:0006364">
    <property type="term" value="P:rRNA processing"/>
    <property type="evidence" value="ECO:0007669"/>
    <property type="project" value="UniProtKB-KW"/>
</dbReference>
<comment type="function">
    <text evidence="1">May be involved in 20S pre-rRNA processing.</text>
</comment>
<evidence type="ECO:0000313" key="7">
    <source>
        <dbReference type="Proteomes" id="UP000616769"/>
    </source>
</evidence>
<gene>
    <name evidence="6" type="ORF">QR98_0023380</name>
</gene>
<dbReference type="Proteomes" id="UP000616769">
    <property type="component" value="Unassembled WGS sequence"/>
</dbReference>
<keyword evidence="4" id="KW-0698">rRNA processing</keyword>
<evidence type="ECO:0000256" key="1">
    <source>
        <dbReference type="ARBA" id="ARBA00002210"/>
    </source>
</evidence>
<dbReference type="OrthoDB" id="263560at2759"/>
<name>A0A131ZZG5_SARSC</name>
<comment type="caution">
    <text evidence="6">The sequence shown here is derived from an EMBL/GenBank/DDBJ whole genome shotgun (WGS) entry which is preliminary data.</text>
</comment>